<dbReference type="InterPro" id="IPR010707">
    <property type="entry name" value="DUF1285"/>
</dbReference>
<sequence length="191" mass="20482">MGHHDHDAEPADAVLRSLVPDSCGDLGLSIDRNGDWFYLGSPIRRPELVRLFASVLSRDASGTYWLVTPAERGTVSVADVPFVAVDMTVAHPGPDQVISLHTNVDDVVVLDDAHPLRMARDRATGCPLPYIYIRKGLEARLSRPVYYRMVDLALCVTVAASSQKAAPGGAGPDTVGVWSCGSFFPLGQTGP</sequence>
<dbReference type="InterPro" id="IPR023361">
    <property type="entry name" value="DUF1285_beta_roll_sf"/>
</dbReference>
<name>A0A143DF08_9PROT</name>
<evidence type="ECO:0008006" key="5">
    <source>
        <dbReference type="Google" id="ProtNLM"/>
    </source>
</evidence>
<proteinExistence type="predicted"/>
<dbReference type="Gene3D" id="3.10.540.10">
    <property type="entry name" value="duf1285 like domain"/>
    <property type="match status" value="1"/>
</dbReference>
<reference evidence="3 4" key="1">
    <citation type="submission" date="2016-02" db="EMBL/GenBank/DDBJ databases">
        <title>Complete Genome of H5569, the type strain of the newly described species Haematospirillium jordaniae.</title>
        <authorList>
            <person name="Nicholson A.C."/>
            <person name="Humrighouse B.W."/>
            <person name="Loparov V."/>
            <person name="McQuiston J.R."/>
        </authorList>
    </citation>
    <scope>NUCLEOTIDE SEQUENCE [LARGE SCALE GENOMIC DNA]</scope>
    <source>
        <strain evidence="3 4">H5569</strain>
    </source>
</reference>
<feature type="domain" description="DUF1285" evidence="2">
    <location>
        <begin position="81"/>
        <end position="186"/>
    </location>
</feature>
<protein>
    <recommendedName>
        <fullName evidence="5">Proteophosphoglycan</fullName>
    </recommendedName>
</protein>
<feature type="domain" description="DUF1285" evidence="1">
    <location>
        <begin position="20"/>
        <end position="80"/>
    </location>
</feature>
<dbReference type="AlphaFoldDB" id="A0A143DF08"/>
<organism evidence="3 4">
    <name type="scientific">Haematospirillum jordaniae</name>
    <dbReference type="NCBI Taxonomy" id="1549855"/>
    <lineage>
        <taxon>Bacteria</taxon>
        <taxon>Pseudomonadati</taxon>
        <taxon>Pseudomonadota</taxon>
        <taxon>Alphaproteobacteria</taxon>
        <taxon>Rhodospirillales</taxon>
        <taxon>Novispirillaceae</taxon>
        <taxon>Haematospirillum</taxon>
    </lineage>
</organism>
<evidence type="ECO:0000313" key="3">
    <source>
        <dbReference type="EMBL" id="AMW34708.1"/>
    </source>
</evidence>
<keyword evidence="4" id="KW-1185">Reference proteome</keyword>
<dbReference type="KEGG" id="hjo:AY555_05405"/>
<dbReference type="InterPro" id="IPR048341">
    <property type="entry name" value="DUF1285_N"/>
</dbReference>
<dbReference type="Pfam" id="PF21028">
    <property type="entry name" value="DUF1285_C"/>
    <property type="match status" value="1"/>
</dbReference>
<dbReference type="InterPro" id="IPR048342">
    <property type="entry name" value="DUF1285_C"/>
</dbReference>
<dbReference type="GeneID" id="53316589"/>
<evidence type="ECO:0000313" key="4">
    <source>
        <dbReference type="Proteomes" id="UP000076066"/>
    </source>
</evidence>
<dbReference type="STRING" id="1549855.AY555_05405"/>
<dbReference type="PIRSF" id="PIRSF029557">
    <property type="entry name" value="UCP029557"/>
    <property type="match status" value="1"/>
</dbReference>
<dbReference type="RefSeq" id="WP_066134417.1">
    <property type="nucleotide sequence ID" value="NZ_CP014525.1"/>
</dbReference>
<accession>A0A143DF08</accession>
<gene>
    <name evidence="3" type="ORF">AY555_05405</name>
</gene>
<dbReference type="Pfam" id="PF06938">
    <property type="entry name" value="DUF1285_N"/>
    <property type="match status" value="1"/>
</dbReference>
<evidence type="ECO:0000259" key="2">
    <source>
        <dbReference type="Pfam" id="PF21028"/>
    </source>
</evidence>
<dbReference type="OrthoDB" id="3078366at2"/>
<evidence type="ECO:0000259" key="1">
    <source>
        <dbReference type="Pfam" id="PF06938"/>
    </source>
</evidence>
<dbReference type="Proteomes" id="UP000076066">
    <property type="component" value="Chromosome"/>
</dbReference>
<dbReference type="EMBL" id="CP014525">
    <property type="protein sequence ID" value="AMW34708.1"/>
    <property type="molecule type" value="Genomic_DNA"/>
</dbReference>
<dbReference type="Gene3D" id="2.30.270.10">
    <property type="entry name" value="duf1285 protein"/>
    <property type="match status" value="1"/>
</dbReference>